<protein>
    <submittedName>
        <fullName evidence="5">ADP-ribose pyrophosphatase YjhB (NUDIX family)</fullName>
    </submittedName>
</protein>
<dbReference type="PANTHER" id="PTHR43046:SF12">
    <property type="entry name" value="GDP-MANNOSE MANNOSYL HYDROLASE"/>
    <property type="match status" value="1"/>
</dbReference>
<dbReference type="EMBL" id="JACCBU010000001">
    <property type="protein sequence ID" value="NYE72045.1"/>
    <property type="molecule type" value="Genomic_DNA"/>
</dbReference>
<feature type="domain" description="Nudix hydrolase" evidence="4">
    <location>
        <begin position="7"/>
        <end position="139"/>
    </location>
</feature>
<dbReference type="SUPFAM" id="SSF55811">
    <property type="entry name" value="Nudix"/>
    <property type="match status" value="1"/>
</dbReference>
<evidence type="ECO:0000313" key="5">
    <source>
        <dbReference type="EMBL" id="NYE72045.1"/>
    </source>
</evidence>
<dbReference type="InterPro" id="IPR000086">
    <property type="entry name" value="NUDIX_hydrolase_dom"/>
</dbReference>
<keyword evidence="2" id="KW-0378">Hydrolase</keyword>
<accession>A0A7Y9LCT8</accession>
<proteinExistence type="predicted"/>
<name>A0A7Y9LCT8_9ACTN</name>
<dbReference type="PROSITE" id="PS51462">
    <property type="entry name" value="NUDIX"/>
    <property type="match status" value="1"/>
</dbReference>
<dbReference type="InterPro" id="IPR020476">
    <property type="entry name" value="Nudix_hydrolase"/>
</dbReference>
<dbReference type="InterPro" id="IPR015797">
    <property type="entry name" value="NUDIX_hydrolase-like_dom_sf"/>
</dbReference>
<organism evidence="5 6">
    <name type="scientific">Microlunatus parietis</name>
    <dbReference type="NCBI Taxonomy" id="682979"/>
    <lineage>
        <taxon>Bacteria</taxon>
        <taxon>Bacillati</taxon>
        <taxon>Actinomycetota</taxon>
        <taxon>Actinomycetes</taxon>
        <taxon>Propionibacteriales</taxon>
        <taxon>Propionibacteriaceae</taxon>
        <taxon>Microlunatus</taxon>
    </lineage>
</organism>
<evidence type="ECO:0000256" key="3">
    <source>
        <dbReference type="ARBA" id="ARBA00022842"/>
    </source>
</evidence>
<comment type="caution">
    <text evidence="5">The sequence shown here is derived from an EMBL/GenBank/DDBJ whole genome shotgun (WGS) entry which is preliminary data.</text>
</comment>
<dbReference type="PANTHER" id="PTHR43046">
    <property type="entry name" value="GDP-MANNOSE MANNOSYL HYDROLASE"/>
    <property type="match status" value="1"/>
</dbReference>
<dbReference type="GO" id="GO:0016787">
    <property type="term" value="F:hydrolase activity"/>
    <property type="evidence" value="ECO:0007669"/>
    <property type="project" value="UniProtKB-KW"/>
</dbReference>
<dbReference type="PRINTS" id="PR00502">
    <property type="entry name" value="NUDIXFAMILY"/>
</dbReference>
<dbReference type="Gene3D" id="3.90.79.10">
    <property type="entry name" value="Nucleoside Triphosphate Pyrophosphohydrolase"/>
    <property type="match status" value="1"/>
</dbReference>
<reference evidence="5 6" key="1">
    <citation type="submission" date="2020-07" db="EMBL/GenBank/DDBJ databases">
        <title>Sequencing the genomes of 1000 actinobacteria strains.</title>
        <authorList>
            <person name="Klenk H.-P."/>
        </authorList>
    </citation>
    <scope>NUCLEOTIDE SEQUENCE [LARGE SCALE GENOMIC DNA]</scope>
    <source>
        <strain evidence="5 6">DSM 22083</strain>
    </source>
</reference>
<keyword evidence="6" id="KW-1185">Reference proteome</keyword>
<dbReference type="Proteomes" id="UP000569914">
    <property type="component" value="Unassembled WGS sequence"/>
</dbReference>
<comment type="cofactor">
    <cofactor evidence="1">
        <name>Mg(2+)</name>
        <dbReference type="ChEBI" id="CHEBI:18420"/>
    </cofactor>
</comment>
<keyword evidence="3" id="KW-0460">Magnesium</keyword>
<evidence type="ECO:0000313" key="6">
    <source>
        <dbReference type="Proteomes" id="UP000569914"/>
    </source>
</evidence>
<dbReference type="Pfam" id="PF00293">
    <property type="entry name" value="NUDIX"/>
    <property type="match status" value="1"/>
</dbReference>
<evidence type="ECO:0000256" key="2">
    <source>
        <dbReference type="ARBA" id="ARBA00022801"/>
    </source>
</evidence>
<dbReference type="RefSeq" id="WP_179752606.1">
    <property type="nucleotide sequence ID" value="NZ_JACCBU010000001.1"/>
</dbReference>
<sequence length="156" mass="17308">MIMEGKPLRRSSRVLLFGPAHELILIRRTRPGRAPYLTTPGGGVEPGETWDQAAVRECREEVGAEVIIGPTAYIAYVSTPRRAIQRYALAKLITLDDDVRHGPEFENPARGRYQTVRIALDDQELDLLRPAELVPILRDFGGELAAEARGLNPTVP</sequence>
<gene>
    <name evidence="5" type="ORF">BKA15_003374</name>
</gene>
<dbReference type="AlphaFoldDB" id="A0A7Y9LCT8"/>
<evidence type="ECO:0000256" key="1">
    <source>
        <dbReference type="ARBA" id="ARBA00001946"/>
    </source>
</evidence>
<evidence type="ECO:0000259" key="4">
    <source>
        <dbReference type="PROSITE" id="PS51462"/>
    </source>
</evidence>